<keyword evidence="7" id="KW-1185">Reference proteome</keyword>
<dbReference type="SUPFAM" id="SSF63411">
    <property type="entry name" value="LuxS/MPP-like metallohydrolase"/>
    <property type="match status" value="2"/>
</dbReference>
<keyword evidence="1" id="KW-0732">Signal</keyword>
<gene>
    <name evidence="5" type="ORF">A8135_11735</name>
    <name evidence="4" type="ORF">Ljam_0243</name>
</gene>
<evidence type="ECO:0000313" key="6">
    <source>
        <dbReference type="Proteomes" id="UP000054715"/>
    </source>
</evidence>
<evidence type="ECO:0000313" key="4">
    <source>
        <dbReference type="EMBL" id="KTD12985.1"/>
    </source>
</evidence>
<dbReference type="GO" id="GO:0006508">
    <property type="term" value="P:proteolysis"/>
    <property type="evidence" value="ECO:0007669"/>
    <property type="project" value="UniProtKB-KW"/>
</dbReference>
<dbReference type="PANTHER" id="PTHR11851:SF224">
    <property type="entry name" value="PROCESSING PROTEASE"/>
    <property type="match status" value="1"/>
</dbReference>
<reference evidence="5 7" key="2">
    <citation type="submission" date="2016-05" db="EMBL/GenBank/DDBJ databases">
        <authorList>
            <person name="Prochazka B."/>
            <person name="Indra A."/>
            <person name="Hasenberger P."/>
            <person name="Blaschitz M."/>
            <person name="Wagner L."/>
            <person name="Wewalka G."/>
            <person name="Sorschag S."/>
            <person name="Schmid D."/>
            <person name="Ruppitsch W."/>
        </authorList>
    </citation>
    <scope>NUCLEOTIDE SEQUENCE [LARGE SCALE GENOMIC DNA]</scope>
    <source>
        <strain evidence="5 7">974010_12</strain>
    </source>
</reference>
<dbReference type="PATRIC" id="fig|455.5.peg.254"/>
<dbReference type="Pfam" id="PF05193">
    <property type="entry name" value="Peptidase_M16_C"/>
    <property type="match status" value="1"/>
</dbReference>
<reference evidence="4 6" key="1">
    <citation type="submission" date="2015-11" db="EMBL/GenBank/DDBJ databases">
        <title>Genomic analysis of 38 Legionella species identifies large and diverse effector repertoires.</title>
        <authorList>
            <person name="Burstein D."/>
            <person name="Amaro F."/>
            <person name="Zusman T."/>
            <person name="Lifshitz Z."/>
            <person name="Cohen O."/>
            <person name="Gilbert J.A."/>
            <person name="Pupko T."/>
            <person name="Shuman H.A."/>
            <person name="Segal G."/>
        </authorList>
    </citation>
    <scope>NUCLEOTIDE SEQUENCE [LARGE SCALE GENOMIC DNA]</scope>
    <source>
        <strain evidence="4 6">JA-26-G1-E2</strain>
    </source>
</reference>
<organism evidence="4 6">
    <name type="scientific">Legionella jamestowniensis</name>
    <dbReference type="NCBI Taxonomy" id="455"/>
    <lineage>
        <taxon>Bacteria</taxon>
        <taxon>Pseudomonadati</taxon>
        <taxon>Pseudomonadota</taxon>
        <taxon>Gammaproteobacteria</taxon>
        <taxon>Legionellales</taxon>
        <taxon>Legionellaceae</taxon>
        <taxon>Legionella</taxon>
    </lineage>
</organism>
<feature type="chain" id="PRO_5006914367" evidence="1">
    <location>
        <begin position="22"/>
        <end position="434"/>
    </location>
</feature>
<accession>A0A0W0UZS8</accession>
<comment type="caution">
    <text evidence="4">The sequence shown here is derived from an EMBL/GenBank/DDBJ whole genome shotgun (WGS) entry which is preliminary data.</text>
</comment>
<dbReference type="EMBL" id="LYOZ01000016">
    <property type="protein sequence ID" value="OCH98230.1"/>
    <property type="molecule type" value="Genomic_DNA"/>
</dbReference>
<protein>
    <submittedName>
        <fullName evidence="4 5">Zinc protease</fullName>
    </submittedName>
</protein>
<dbReference type="Pfam" id="PF00675">
    <property type="entry name" value="Peptidase_M16"/>
    <property type="match status" value="1"/>
</dbReference>
<dbReference type="InterPro" id="IPR011765">
    <property type="entry name" value="Pept_M16_N"/>
</dbReference>
<dbReference type="InterPro" id="IPR011249">
    <property type="entry name" value="Metalloenz_LuxS/M16"/>
</dbReference>
<dbReference type="Proteomes" id="UP000054715">
    <property type="component" value="Unassembled WGS sequence"/>
</dbReference>
<dbReference type="PANTHER" id="PTHR11851">
    <property type="entry name" value="METALLOPROTEASE"/>
    <property type="match status" value="1"/>
</dbReference>
<dbReference type="AlphaFoldDB" id="A0A0W0UZS8"/>
<keyword evidence="4" id="KW-0645">Protease</keyword>
<evidence type="ECO:0000259" key="3">
    <source>
        <dbReference type="Pfam" id="PF05193"/>
    </source>
</evidence>
<dbReference type="GO" id="GO:0046872">
    <property type="term" value="F:metal ion binding"/>
    <property type="evidence" value="ECO:0007669"/>
    <property type="project" value="InterPro"/>
</dbReference>
<dbReference type="InterPro" id="IPR007863">
    <property type="entry name" value="Peptidase_M16_C"/>
</dbReference>
<feature type="domain" description="Peptidase M16 N-terminal" evidence="2">
    <location>
        <begin position="50"/>
        <end position="184"/>
    </location>
</feature>
<feature type="signal peptide" evidence="1">
    <location>
        <begin position="1"/>
        <end position="21"/>
    </location>
</feature>
<dbReference type="Gene3D" id="3.30.830.10">
    <property type="entry name" value="Metalloenzyme, LuxS/M16 peptidase-like"/>
    <property type="match status" value="2"/>
</dbReference>
<name>A0A0W0UZS8_9GAMM</name>
<evidence type="ECO:0000256" key="1">
    <source>
        <dbReference type="SAM" id="SignalP"/>
    </source>
</evidence>
<evidence type="ECO:0000259" key="2">
    <source>
        <dbReference type="Pfam" id="PF00675"/>
    </source>
</evidence>
<dbReference type="InterPro" id="IPR050361">
    <property type="entry name" value="MPP/UQCRC_Complex"/>
</dbReference>
<feature type="domain" description="Peptidase M16 C-terminal" evidence="3">
    <location>
        <begin position="191"/>
        <end position="366"/>
    </location>
</feature>
<proteinExistence type="predicted"/>
<dbReference type="GO" id="GO:0008233">
    <property type="term" value="F:peptidase activity"/>
    <property type="evidence" value="ECO:0007669"/>
    <property type="project" value="UniProtKB-KW"/>
</dbReference>
<dbReference type="STRING" id="455.Ljam_0243"/>
<evidence type="ECO:0000313" key="5">
    <source>
        <dbReference type="EMBL" id="OCH98230.1"/>
    </source>
</evidence>
<sequence length="434" mass="47696">MKRLTLVTTALIFCLSQSLLASSFKLQKWQTANGAQVVFYQALEVPMLDINIAFRAGSAYDGKHYGLSALTSDLLSQGNAGLDATTIAEKFANIGAQYSADSSRDMIVLKLKTLTTQEALQQALETFHLILNKPDFPQDAFHREKSQQLLAIAQNQESPDDVANLVFFKNLYQNHPYAHPVIGTEDSVNAIQVRDVHDFYKRYFVGSNAVIVMVGAIDEKKAHELADELLQQLPKGQAAPEVPIAPQLTTSEKKDIDFPSSQTVIRLGQIGINHHSPDYFPLTVGNYILGGGALVSRLANEVREKRGLTYGVSSQFIPMPGNGPFLISLATQNKQATTALKLTEDTLAKFMAEGPEEAELIAAKQYLTGSFPLSLASNSSIASMLLRLVFYRLPDNYLDTYIDKINAVSASQIKEAFQKQVHLNKMLVVSVGKL</sequence>
<dbReference type="EMBL" id="LNYG01000004">
    <property type="protein sequence ID" value="KTD12985.1"/>
    <property type="molecule type" value="Genomic_DNA"/>
</dbReference>
<dbReference type="Proteomes" id="UP000093336">
    <property type="component" value="Unassembled WGS sequence"/>
</dbReference>
<evidence type="ECO:0000313" key="7">
    <source>
        <dbReference type="Proteomes" id="UP000093336"/>
    </source>
</evidence>
<keyword evidence="4" id="KW-0378">Hydrolase</keyword>
<dbReference type="OrthoDB" id="9811314at2"/>
<dbReference type="RefSeq" id="WP_058448326.1">
    <property type="nucleotide sequence ID" value="NZ_CAAAJF010000014.1"/>
</dbReference>